<dbReference type="Pfam" id="PF00724">
    <property type="entry name" value="Oxidored_FMN"/>
    <property type="match status" value="1"/>
</dbReference>
<comment type="caution">
    <text evidence="2">The sequence shown here is derived from an EMBL/GenBank/DDBJ whole genome shotgun (WGS) entry which is preliminary data.</text>
</comment>
<evidence type="ECO:0000313" key="2">
    <source>
        <dbReference type="EMBL" id="KAL2798949.1"/>
    </source>
</evidence>
<protein>
    <recommendedName>
        <fullName evidence="1">NADH:flavin oxidoreductase/NADH oxidase N-terminal domain-containing protein</fullName>
    </recommendedName>
</protein>
<proteinExistence type="predicted"/>
<evidence type="ECO:0000313" key="3">
    <source>
        <dbReference type="Proteomes" id="UP001610563"/>
    </source>
</evidence>
<evidence type="ECO:0000259" key="1">
    <source>
        <dbReference type="Pfam" id="PF00724"/>
    </source>
</evidence>
<dbReference type="PANTHER" id="PTHR22893:SF91">
    <property type="entry name" value="NADPH DEHYDROGENASE 2-RELATED"/>
    <property type="match status" value="1"/>
</dbReference>
<dbReference type="CDD" id="cd02933">
    <property type="entry name" value="OYE_like_FMN"/>
    <property type="match status" value="1"/>
</dbReference>
<dbReference type="EMBL" id="JBFTWV010000010">
    <property type="protein sequence ID" value="KAL2798949.1"/>
    <property type="molecule type" value="Genomic_DNA"/>
</dbReference>
<reference evidence="2 3" key="1">
    <citation type="submission" date="2024-07" db="EMBL/GenBank/DDBJ databases">
        <title>Section-level genome sequencing and comparative genomics of Aspergillus sections Usti and Cavernicolus.</title>
        <authorList>
            <consortium name="Lawrence Berkeley National Laboratory"/>
            <person name="Nybo J.L."/>
            <person name="Vesth T.C."/>
            <person name="Theobald S."/>
            <person name="Frisvad J.C."/>
            <person name="Larsen T.O."/>
            <person name="Kjaerboelling I."/>
            <person name="Rothschild-Mancinelli K."/>
            <person name="Lyhne E.K."/>
            <person name="Kogle M.E."/>
            <person name="Barry K."/>
            <person name="Clum A."/>
            <person name="Na H."/>
            <person name="Ledsgaard L."/>
            <person name="Lin J."/>
            <person name="Lipzen A."/>
            <person name="Kuo A."/>
            <person name="Riley R."/>
            <person name="Mondo S."/>
            <person name="Labutti K."/>
            <person name="Haridas S."/>
            <person name="Pangalinan J."/>
            <person name="Salamov A.A."/>
            <person name="Simmons B.A."/>
            <person name="Magnuson J.K."/>
            <person name="Chen J."/>
            <person name="Drula E."/>
            <person name="Henrissat B."/>
            <person name="Wiebenga A."/>
            <person name="Lubbers R.J."/>
            <person name="Gomes A.C."/>
            <person name="Makela M.R."/>
            <person name="Stajich J."/>
            <person name="Grigoriev I.V."/>
            <person name="Mortensen U.H."/>
            <person name="De Vries R.P."/>
            <person name="Baker S.E."/>
            <person name="Andersen M.R."/>
        </authorList>
    </citation>
    <scope>NUCLEOTIDE SEQUENCE [LARGE SCALE GENOMIC DNA]</scope>
    <source>
        <strain evidence="2 3">CBS 209.92</strain>
    </source>
</reference>
<dbReference type="InterPro" id="IPR013785">
    <property type="entry name" value="Aldolase_TIM"/>
</dbReference>
<dbReference type="Proteomes" id="UP001610563">
    <property type="component" value="Unassembled WGS sequence"/>
</dbReference>
<keyword evidence="3" id="KW-1185">Reference proteome</keyword>
<feature type="domain" description="NADH:flavin oxidoreductase/NADH oxidase N-terminal" evidence="1">
    <location>
        <begin position="6"/>
        <end position="346"/>
    </location>
</feature>
<sequence length="379" mass="41999">MSESTLFTPLKVGNLQLAHRITLPPMTRFRVTPENHIPLDIVTEYYAQRASVPGTLLITEATLISQRTGVYKNVPGLWTPEQVAQWRKVTDAVHAKGSYIYAQLWALGRVADIDATREELGDDAGGQLISASDLPYYEGVVPRAMTEDEIQAVIADFASAAKNAIEAGFDGIEVHGANGYLVDQFIQGAVNKRTDRWGGSVENRARFPLEVLRAVVDAIGVERTAIRYSPWSTFQGMGQDSDAELIEQFGYLARETAKLGLAYVHVVEARIAGNTETDEHPDRNLEFFFREYGRAGPIMVAGGYVGESAKEAVDVHYKGHDVLVAIGRPWTANPDLPFKVKQGIPLRKYEREHFYTVRDPKGYIDYEFSDEFKAAAAAA</sequence>
<gene>
    <name evidence="2" type="ORF">BJX66DRAFT_15005</name>
</gene>
<name>A0ABR4GIT4_9EURO</name>
<dbReference type="PANTHER" id="PTHR22893">
    <property type="entry name" value="NADH OXIDOREDUCTASE-RELATED"/>
    <property type="match status" value="1"/>
</dbReference>
<dbReference type="SUPFAM" id="SSF51395">
    <property type="entry name" value="FMN-linked oxidoreductases"/>
    <property type="match status" value="1"/>
</dbReference>
<organism evidence="2 3">
    <name type="scientific">Aspergillus keveii</name>
    <dbReference type="NCBI Taxonomy" id="714993"/>
    <lineage>
        <taxon>Eukaryota</taxon>
        <taxon>Fungi</taxon>
        <taxon>Dikarya</taxon>
        <taxon>Ascomycota</taxon>
        <taxon>Pezizomycotina</taxon>
        <taxon>Eurotiomycetes</taxon>
        <taxon>Eurotiomycetidae</taxon>
        <taxon>Eurotiales</taxon>
        <taxon>Aspergillaceae</taxon>
        <taxon>Aspergillus</taxon>
        <taxon>Aspergillus subgen. Nidulantes</taxon>
    </lineage>
</organism>
<accession>A0ABR4GIT4</accession>
<dbReference type="Gene3D" id="3.20.20.70">
    <property type="entry name" value="Aldolase class I"/>
    <property type="match status" value="1"/>
</dbReference>
<dbReference type="InterPro" id="IPR001155">
    <property type="entry name" value="OxRdtase_FMN_N"/>
</dbReference>
<dbReference type="InterPro" id="IPR045247">
    <property type="entry name" value="Oye-like"/>
</dbReference>